<dbReference type="InterPro" id="IPR010559">
    <property type="entry name" value="Sig_transdc_His_kin_internal"/>
</dbReference>
<dbReference type="OrthoDB" id="900814at2"/>
<dbReference type="RefSeq" id="WP_099148740.1">
    <property type="nucleotide sequence ID" value="NZ_PDUD01000004.1"/>
</dbReference>
<comment type="caution">
    <text evidence="4">The sequence shown here is derived from an EMBL/GenBank/DDBJ whole genome shotgun (WGS) entry which is preliminary data.</text>
</comment>
<feature type="domain" description="Signal transduction histidine kinase internal region" evidence="2">
    <location>
        <begin position="774"/>
        <end position="852"/>
    </location>
</feature>
<dbReference type="InterPro" id="IPR011123">
    <property type="entry name" value="Y_Y_Y"/>
</dbReference>
<dbReference type="PANTHER" id="PTHR34220">
    <property type="entry name" value="SENSOR HISTIDINE KINASE YPDA"/>
    <property type="match status" value="1"/>
</dbReference>
<protein>
    <recommendedName>
        <fullName evidence="6">Histidine kinase</fullName>
    </recommendedName>
</protein>
<dbReference type="Gene3D" id="2.60.40.10">
    <property type="entry name" value="Immunoglobulins"/>
    <property type="match status" value="1"/>
</dbReference>
<feature type="transmembrane region" description="Helical" evidence="1">
    <location>
        <begin position="736"/>
        <end position="753"/>
    </location>
</feature>
<accession>A0A2D0NHJ2</accession>
<dbReference type="EMBL" id="PDUD01000004">
    <property type="protein sequence ID" value="PHN07951.1"/>
    <property type="molecule type" value="Genomic_DNA"/>
</dbReference>
<keyword evidence="1" id="KW-0472">Membrane</keyword>
<dbReference type="Pfam" id="PF06580">
    <property type="entry name" value="His_kinase"/>
    <property type="match status" value="1"/>
</dbReference>
<dbReference type="Proteomes" id="UP000223913">
    <property type="component" value="Unassembled WGS sequence"/>
</dbReference>
<evidence type="ECO:0000259" key="3">
    <source>
        <dbReference type="Pfam" id="PF07495"/>
    </source>
</evidence>
<sequence>MTRNLQIVYLIGCLFPLVLTAQQPFFREHDVPEELEGTAIRHLYQSDGHFLWLGTDDGLVLFDGHRYQRILRTDSLADNRVSSLYRDQNDRLWVGYRDGGIFHHDQFHQLQIWEPEEGWPRAPVTAFAEDRAGNIWLATYGEGLYYWTGKRLYNFATDDGLSGNEVYTISSDQRGRIWAATDGGISICHLENGQKKVAVLGRDAGLPDEIVRVIEPDESGNCWVGTYEKGFGYVSGTEGRVLFWIAEWDHGVITALEMSSPDELWLGTEKSGVFRYAPGSGKLSECSPDHFRNARINELHRDAEGNIWVVKNNHELLSASLLFEFIDGGIREVQSLLVDGDGHLWAGTQNGLFLRETMPSGRDTFRLVQPGNFLSLFQDHYRNIWAGTFGAGVFIFKPGGGTPQLLSEADGLTNGSILSIDGYGNKVWLATLGGVTELSFTMDPALPGAVSLQNYRHEDGLGTNFIYKVYVDSRRRVWFGTDGEGLSLLDQGTFRNISETDSLEIRSVYSITEDHDHNIWFSTPKEGIFRFDGKMATRFERSRGLRERSIVGLATDYKNQLLLIHPSGIDLFNPQEERLIHYDDEVGIGDIQPNLNAFFQDEEGSIWIGTQSGIIRYAGKLPVQQIMPEVQLTGVSVDLQPVNFTQTSEFPHHKNNLIFDYSGLWYSNPEAVRYRYKLDGYNPDWIVSRDQRAVYSQLPPGDYTFRLSASDNDLFFPEPQVVYQFRINLPFWNSPWFAILVALVSIGSIYMIMRTREERLHRQSVMRREKLVHQFELLKSQINPHFLFNNFNTLITLIEEDPPAAVNYVERLADFYRSILQYRESPVVSLEEELGLLRNYTALLRERFADNLQIRICDQLRSGYIIPLTLQLLVENAIKHNVVGRDQPLTIRISEARPGYVVVTNNLQEKWTPEPSTGFGLESISKRYALLTDKKVQLEKNDKEFSVSIPLLDLMQKLK</sequence>
<gene>
    <name evidence="4" type="ORF">CRP01_04130</name>
</gene>
<dbReference type="AlphaFoldDB" id="A0A2D0NHJ2"/>
<proteinExistence type="predicted"/>
<dbReference type="Pfam" id="PF07494">
    <property type="entry name" value="Reg_prop"/>
    <property type="match status" value="4"/>
</dbReference>
<organism evidence="4 5">
    <name type="scientific">Flavilitoribacter nigricans (strain ATCC 23147 / DSM 23189 / NBRC 102662 / NCIMB 1420 / SS-2)</name>
    <name type="common">Lewinella nigricans</name>
    <dbReference type="NCBI Taxonomy" id="1122177"/>
    <lineage>
        <taxon>Bacteria</taxon>
        <taxon>Pseudomonadati</taxon>
        <taxon>Bacteroidota</taxon>
        <taxon>Saprospiria</taxon>
        <taxon>Saprospirales</taxon>
        <taxon>Lewinellaceae</taxon>
        <taxon>Flavilitoribacter</taxon>
    </lineage>
</organism>
<dbReference type="GO" id="GO:0016020">
    <property type="term" value="C:membrane"/>
    <property type="evidence" value="ECO:0007669"/>
    <property type="project" value="InterPro"/>
</dbReference>
<dbReference type="GO" id="GO:0000155">
    <property type="term" value="F:phosphorelay sensor kinase activity"/>
    <property type="evidence" value="ECO:0007669"/>
    <property type="project" value="InterPro"/>
</dbReference>
<dbReference type="Pfam" id="PF07495">
    <property type="entry name" value="Y_Y_Y"/>
    <property type="match status" value="1"/>
</dbReference>
<feature type="domain" description="Two component regulator three Y" evidence="3">
    <location>
        <begin position="666"/>
        <end position="713"/>
    </location>
</feature>
<dbReference type="InterPro" id="IPR050640">
    <property type="entry name" value="Bact_2-comp_sensor_kinase"/>
</dbReference>
<evidence type="ECO:0000313" key="5">
    <source>
        <dbReference type="Proteomes" id="UP000223913"/>
    </source>
</evidence>
<keyword evidence="1" id="KW-0812">Transmembrane</keyword>
<keyword evidence="5" id="KW-1185">Reference proteome</keyword>
<keyword evidence="1" id="KW-1133">Transmembrane helix</keyword>
<evidence type="ECO:0000313" key="4">
    <source>
        <dbReference type="EMBL" id="PHN07951.1"/>
    </source>
</evidence>
<dbReference type="InterPro" id="IPR013783">
    <property type="entry name" value="Ig-like_fold"/>
</dbReference>
<name>A0A2D0NHJ2_FLAN2</name>
<dbReference type="Gene3D" id="2.130.10.10">
    <property type="entry name" value="YVTN repeat-like/Quinoprotein amine dehydrogenase"/>
    <property type="match status" value="4"/>
</dbReference>
<dbReference type="InterPro" id="IPR015943">
    <property type="entry name" value="WD40/YVTN_repeat-like_dom_sf"/>
</dbReference>
<evidence type="ECO:0008006" key="6">
    <source>
        <dbReference type="Google" id="ProtNLM"/>
    </source>
</evidence>
<dbReference type="InterPro" id="IPR011110">
    <property type="entry name" value="Reg_prop"/>
</dbReference>
<dbReference type="SUPFAM" id="SSF63829">
    <property type="entry name" value="Calcium-dependent phosphotriesterase"/>
    <property type="match status" value="2"/>
</dbReference>
<reference evidence="4 5" key="1">
    <citation type="submission" date="2017-10" db="EMBL/GenBank/DDBJ databases">
        <title>The draft genome sequence of Lewinella nigricans NBRC 102662.</title>
        <authorList>
            <person name="Wang K."/>
        </authorList>
    </citation>
    <scope>NUCLEOTIDE SEQUENCE [LARGE SCALE GENOMIC DNA]</scope>
    <source>
        <strain evidence="4 5">NBRC 102662</strain>
    </source>
</reference>
<evidence type="ECO:0000259" key="2">
    <source>
        <dbReference type="Pfam" id="PF06580"/>
    </source>
</evidence>
<evidence type="ECO:0000256" key="1">
    <source>
        <dbReference type="SAM" id="Phobius"/>
    </source>
</evidence>
<dbReference type="PANTHER" id="PTHR34220:SF7">
    <property type="entry name" value="SENSOR HISTIDINE KINASE YPDA"/>
    <property type="match status" value="1"/>
</dbReference>